<dbReference type="AlphaFoldDB" id="A0A8C3HJR7"/>
<accession>A0A8C3HJR7</accession>
<feature type="domain" description="C2H2-type" evidence="12">
    <location>
        <begin position="144"/>
        <end position="172"/>
    </location>
</feature>
<dbReference type="GeneTree" id="ENSGT01150000286941"/>
<dbReference type="FunFam" id="3.30.160.60:FF:000056">
    <property type="entry name" value="Zinc finger and SCAN domain-containing 20"/>
    <property type="match status" value="1"/>
</dbReference>
<protein>
    <submittedName>
        <fullName evidence="14">Uncharacterized protein</fullName>
    </submittedName>
</protein>
<evidence type="ECO:0000256" key="9">
    <source>
        <dbReference type="ARBA" id="ARBA00023242"/>
    </source>
</evidence>
<dbReference type="Pfam" id="PF01352">
    <property type="entry name" value="KRAB"/>
    <property type="match status" value="1"/>
</dbReference>
<evidence type="ECO:0000256" key="1">
    <source>
        <dbReference type="ARBA" id="ARBA00004123"/>
    </source>
</evidence>
<evidence type="ECO:0000256" key="2">
    <source>
        <dbReference type="ARBA" id="ARBA00006991"/>
    </source>
</evidence>
<comment type="subcellular location">
    <subcellularLocation>
        <location evidence="1">Nucleus</location>
    </subcellularLocation>
</comment>
<dbReference type="SUPFAM" id="SSF57667">
    <property type="entry name" value="beta-beta-alpha zinc fingers"/>
    <property type="match status" value="1"/>
</dbReference>
<reference evidence="14" key="1">
    <citation type="submission" date="2025-08" db="UniProtKB">
        <authorList>
            <consortium name="Ensembl"/>
        </authorList>
    </citation>
    <scope>IDENTIFICATION</scope>
</reference>
<dbReference type="FunFam" id="3.30.160.60:FF:000110">
    <property type="entry name" value="Zinc finger protein-like"/>
    <property type="match status" value="1"/>
</dbReference>
<keyword evidence="15" id="KW-1185">Reference proteome</keyword>
<dbReference type="GO" id="GO:0005634">
    <property type="term" value="C:nucleus"/>
    <property type="evidence" value="ECO:0007669"/>
    <property type="project" value="UniProtKB-SubCell"/>
</dbReference>
<keyword evidence="6" id="KW-0862">Zinc</keyword>
<feature type="domain" description="KRAB" evidence="13">
    <location>
        <begin position="34"/>
        <end position="111"/>
    </location>
</feature>
<dbReference type="PANTHER" id="PTHR24381">
    <property type="entry name" value="ZINC FINGER PROTEIN"/>
    <property type="match status" value="1"/>
</dbReference>
<dbReference type="Gene3D" id="6.10.140.140">
    <property type="match status" value="1"/>
</dbReference>
<dbReference type="GO" id="GO:0000977">
    <property type="term" value="F:RNA polymerase II transcription regulatory region sequence-specific DNA binding"/>
    <property type="evidence" value="ECO:0007669"/>
    <property type="project" value="TreeGrafter"/>
</dbReference>
<keyword evidence="4" id="KW-0677">Repeat</keyword>
<evidence type="ECO:0000256" key="8">
    <source>
        <dbReference type="ARBA" id="ARBA00023163"/>
    </source>
</evidence>
<dbReference type="InterPro" id="IPR036236">
    <property type="entry name" value="Znf_C2H2_sf"/>
</dbReference>
<feature type="region of interest" description="Disordered" evidence="11">
    <location>
        <begin position="200"/>
        <end position="227"/>
    </location>
</feature>
<sequence length="260" mass="30597">MALPFAAQLVSEWWDCGQTRQVLSGRPLSFQMPVMFEEVAVYFSEDEWALLDEKQKELYRDVMQENYETLLLLGDAHPVTHIGLTPNTINELGERVSNSSLLIQHYQQTSAEKSAVRCSECDKSFTQQEYLQIHLKIHRRERPYKCNKCKKRFRHKTSLVLHRYTVHKSERPHKCPDCGQLFILRERFIQHQRIHNKEASRGFNDGIVSENRDKNPQKKGSARAKPDMMLSGKPQYIFLQCTNRNIFARYVMNKNVQKRP</sequence>
<dbReference type="InterPro" id="IPR001909">
    <property type="entry name" value="KRAB"/>
</dbReference>
<dbReference type="GO" id="GO:0008270">
    <property type="term" value="F:zinc ion binding"/>
    <property type="evidence" value="ECO:0007669"/>
    <property type="project" value="UniProtKB-KW"/>
</dbReference>
<reference evidence="14" key="2">
    <citation type="submission" date="2025-09" db="UniProtKB">
        <authorList>
            <consortium name="Ensembl"/>
        </authorList>
    </citation>
    <scope>IDENTIFICATION</scope>
</reference>
<evidence type="ECO:0000256" key="3">
    <source>
        <dbReference type="ARBA" id="ARBA00022723"/>
    </source>
</evidence>
<dbReference type="GO" id="GO:0000981">
    <property type="term" value="F:DNA-binding transcription factor activity, RNA polymerase II-specific"/>
    <property type="evidence" value="ECO:0007669"/>
    <property type="project" value="TreeGrafter"/>
</dbReference>
<evidence type="ECO:0000256" key="7">
    <source>
        <dbReference type="ARBA" id="ARBA00023015"/>
    </source>
</evidence>
<dbReference type="FunFam" id="3.30.160.60:FF:000065">
    <property type="entry name" value="B-cell CLL/lymphoma 6, member B"/>
    <property type="match status" value="1"/>
</dbReference>
<dbReference type="PANTHER" id="PTHR24381:SF393">
    <property type="entry name" value="CHROMATIN-LINKED ADAPTOR FOR MSL PROTEINS, ISOFORM B"/>
    <property type="match status" value="1"/>
</dbReference>
<evidence type="ECO:0000256" key="6">
    <source>
        <dbReference type="ARBA" id="ARBA00022833"/>
    </source>
</evidence>
<evidence type="ECO:0000259" key="12">
    <source>
        <dbReference type="PROSITE" id="PS50157"/>
    </source>
</evidence>
<dbReference type="SMART" id="SM00349">
    <property type="entry name" value="KRAB"/>
    <property type="match status" value="1"/>
</dbReference>
<keyword evidence="5 10" id="KW-0863">Zinc-finger</keyword>
<proteinExistence type="inferred from homology"/>
<dbReference type="CDD" id="cd07765">
    <property type="entry name" value="KRAB_A-box"/>
    <property type="match status" value="1"/>
</dbReference>
<dbReference type="SUPFAM" id="SSF109640">
    <property type="entry name" value="KRAB domain (Kruppel-associated box)"/>
    <property type="match status" value="1"/>
</dbReference>
<dbReference type="Pfam" id="PF00096">
    <property type="entry name" value="zf-C2H2"/>
    <property type="match status" value="3"/>
</dbReference>
<dbReference type="Gene3D" id="3.30.160.60">
    <property type="entry name" value="Classic Zinc Finger"/>
    <property type="match status" value="3"/>
</dbReference>
<dbReference type="PROSITE" id="PS50157">
    <property type="entry name" value="ZINC_FINGER_C2H2_2"/>
    <property type="match status" value="3"/>
</dbReference>
<dbReference type="Ensembl" id="ENSCPBT00000022503.1">
    <property type="protein sequence ID" value="ENSCPBP00000019097.1"/>
    <property type="gene ID" value="ENSCPBG00000013832.1"/>
</dbReference>
<dbReference type="PROSITE" id="PS00028">
    <property type="entry name" value="ZINC_FINGER_C2H2_1"/>
    <property type="match status" value="3"/>
</dbReference>
<feature type="domain" description="C2H2-type" evidence="12">
    <location>
        <begin position="116"/>
        <end position="143"/>
    </location>
</feature>
<keyword evidence="3" id="KW-0479">Metal-binding</keyword>
<comment type="similarity">
    <text evidence="2">Belongs to the krueppel C2H2-type zinc-finger protein family.</text>
</comment>
<evidence type="ECO:0000259" key="13">
    <source>
        <dbReference type="PROSITE" id="PS50805"/>
    </source>
</evidence>
<keyword evidence="8" id="KW-0804">Transcription</keyword>
<name>A0A8C3HJR7_CHRPI</name>
<keyword evidence="7" id="KW-0805">Transcription regulation</keyword>
<evidence type="ECO:0000313" key="15">
    <source>
        <dbReference type="Proteomes" id="UP000694380"/>
    </source>
</evidence>
<dbReference type="PROSITE" id="PS50805">
    <property type="entry name" value="KRAB"/>
    <property type="match status" value="1"/>
</dbReference>
<dbReference type="InterPro" id="IPR036051">
    <property type="entry name" value="KRAB_dom_sf"/>
</dbReference>
<dbReference type="Proteomes" id="UP000694380">
    <property type="component" value="Unplaced"/>
</dbReference>
<feature type="domain" description="C2H2-type" evidence="12">
    <location>
        <begin position="173"/>
        <end position="200"/>
    </location>
</feature>
<evidence type="ECO:0000256" key="4">
    <source>
        <dbReference type="ARBA" id="ARBA00022737"/>
    </source>
</evidence>
<keyword evidence="9" id="KW-0539">Nucleus</keyword>
<evidence type="ECO:0000256" key="5">
    <source>
        <dbReference type="ARBA" id="ARBA00022771"/>
    </source>
</evidence>
<organism evidence="14 15">
    <name type="scientific">Chrysemys picta bellii</name>
    <name type="common">Western painted turtle</name>
    <name type="synonym">Emys bellii</name>
    <dbReference type="NCBI Taxonomy" id="8478"/>
    <lineage>
        <taxon>Eukaryota</taxon>
        <taxon>Metazoa</taxon>
        <taxon>Chordata</taxon>
        <taxon>Craniata</taxon>
        <taxon>Vertebrata</taxon>
        <taxon>Euteleostomi</taxon>
        <taxon>Archelosauria</taxon>
        <taxon>Testudinata</taxon>
        <taxon>Testudines</taxon>
        <taxon>Cryptodira</taxon>
        <taxon>Durocryptodira</taxon>
        <taxon>Testudinoidea</taxon>
        <taxon>Emydidae</taxon>
        <taxon>Chrysemys</taxon>
    </lineage>
</organism>
<evidence type="ECO:0000256" key="10">
    <source>
        <dbReference type="PROSITE-ProRule" id="PRU00042"/>
    </source>
</evidence>
<evidence type="ECO:0000256" key="11">
    <source>
        <dbReference type="SAM" id="MobiDB-lite"/>
    </source>
</evidence>
<evidence type="ECO:0000313" key="14">
    <source>
        <dbReference type="Ensembl" id="ENSCPBP00000019097.1"/>
    </source>
</evidence>
<dbReference type="InterPro" id="IPR013087">
    <property type="entry name" value="Znf_C2H2_type"/>
</dbReference>
<dbReference type="SMART" id="SM00355">
    <property type="entry name" value="ZnF_C2H2"/>
    <property type="match status" value="3"/>
</dbReference>
<dbReference type="OMA" id="QRSHIND"/>